<organism evidence="1 2">
    <name type="scientific">Marinococcus luteus</name>
    <dbReference type="NCBI Taxonomy" id="1122204"/>
    <lineage>
        <taxon>Bacteria</taxon>
        <taxon>Bacillati</taxon>
        <taxon>Bacillota</taxon>
        <taxon>Bacilli</taxon>
        <taxon>Bacillales</taxon>
        <taxon>Bacillaceae</taxon>
        <taxon>Marinococcus</taxon>
    </lineage>
</organism>
<dbReference type="STRING" id="1122204.SAMN05421781_0005"/>
<evidence type="ECO:0000313" key="2">
    <source>
        <dbReference type="Proteomes" id="UP000199488"/>
    </source>
</evidence>
<dbReference type="Proteomes" id="UP000199488">
    <property type="component" value="Unassembled WGS sequence"/>
</dbReference>
<name>A0A1H2Y9C3_9BACI</name>
<sequence>MRSDIQRYRQRRQAEADRRLESLLAAFKAWKEENTNLREKVRAKHLFAEQTGLAVEQVEKKPWDMLFEEWFSYDYVTIIGTHLFDMFLKQTLSARTRMDLQLGGLLLTASWMPVELNEKNYWVRAVGKQEFSNRLQQDTALEPAASSTWLVRTARVGFEDTRLGQAVPLRADGEGFQALMLEAEKAFQKEEHIRWHKEKGASWLQFALPSVSF</sequence>
<dbReference type="AlphaFoldDB" id="A0A1H2Y9C3"/>
<proteinExistence type="predicted"/>
<keyword evidence="2" id="KW-1185">Reference proteome</keyword>
<dbReference type="EMBL" id="FNNC01000010">
    <property type="protein sequence ID" value="SDX01418.1"/>
    <property type="molecule type" value="Genomic_DNA"/>
</dbReference>
<accession>A0A1H2Y9C3</accession>
<dbReference type="RefSeq" id="WP_091616825.1">
    <property type="nucleotide sequence ID" value="NZ_FNNC01000010.1"/>
</dbReference>
<dbReference type="OrthoDB" id="2989520at2"/>
<gene>
    <name evidence="1" type="ORF">SAMN05421781_0005</name>
</gene>
<reference evidence="1 2" key="1">
    <citation type="submission" date="2016-10" db="EMBL/GenBank/DDBJ databases">
        <authorList>
            <person name="de Groot N.N."/>
        </authorList>
    </citation>
    <scope>NUCLEOTIDE SEQUENCE [LARGE SCALE GENOMIC DNA]</scope>
    <source>
        <strain evidence="1 2">DSM 23126</strain>
    </source>
</reference>
<evidence type="ECO:0000313" key="1">
    <source>
        <dbReference type="EMBL" id="SDX01418.1"/>
    </source>
</evidence>
<protein>
    <submittedName>
        <fullName evidence="1">Uncharacterized protein</fullName>
    </submittedName>
</protein>